<dbReference type="Proteomes" id="UP000006038">
    <property type="component" value="Chromosome 3"/>
</dbReference>
<evidence type="ECO:0000313" key="2">
    <source>
        <dbReference type="Proteomes" id="UP000006038"/>
    </source>
</evidence>
<dbReference type="EnsemblPlants" id="OB03G24580.1">
    <property type="protein sequence ID" value="OB03G24580.1"/>
    <property type="gene ID" value="OB03G24580"/>
</dbReference>
<dbReference type="AlphaFoldDB" id="J3LN32"/>
<dbReference type="HOGENOM" id="CLU_2835236_0_0_1"/>
<reference evidence="1" key="1">
    <citation type="journal article" date="2013" name="Nat. Commun.">
        <title>Whole-genome sequencing of Oryza brachyantha reveals mechanisms underlying Oryza genome evolution.</title>
        <authorList>
            <person name="Chen J."/>
            <person name="Huang Q."/>
            <person name="Gao D."/>
            <person name="Wang J."/>
            <person name="Lang Y."/>
            <person name="Liu T."/>
            <person name="Li B."/>
            <person name="Bai Z."/>
            <person name="Luis Goicoechea J."/>
            <person name="Liang C."/>
            <person name="Chen C."/>
            <person name="Zhang W."/>
            <person name="Sun S."/>
            <person name="Liao Y."/>
            <person name="Zhang X."/>
            <person name="Yang L."/>
            <person name="Song C."/>
            <person name="Wang M."/>
            <person name="Shi J."/>
            <person name="Liu G."/>
            <person name="Liu J."/>
            <person name="Zhou H."/>
            <person name="Zhou W."/>
            <person name="Yu Q."/>
            <person name="An N."/>
            <person name="Chen Y."/>
            <person name="Cai Q."/>
            <person name="Wang B."/>
            <person name="Liu B."/>
            <person name="Min J."/>
            <person name="Huang Y."/>
            <person name="Wu H."/>
            <person name="Li Z."/>
            <person name="Zhang Y."/>
            <person name="Yin Y."/>
            <person name="Song W."/>
            <person name="Jiang J."/>
            <person name="Jackson S.A."/>
            <person name="Wing R.A."/>
            <person name="Wang J."/>
            <person name="Chen M."/>
        </authorList>
    </citation>
    <scope>NUCLEOTIDE SEQUENCE [LARGE SCALE GENOMIC DNA]</scope>
    <source>
        <strain evidence="1">cv. IRGC 101232</strain>
    </source>
</reference>
<sequence>MAYIMARLDGQLLGGKLFRLLKRAAGRLHLAALARRAHHGRRAACVGEFALEPADATRVSLTSDDD</sequence>
<name>J3LN32_ORYBR</name>
<organism evidence="1">
    <name type="scientific">Oryza brachyantha</name>
    <name type="common">malo sina</name>
    <dbReference type="NCBI Taxonomy" id="4533"/>
    <lineage>
        <taxon>Eukaryota</taxon>
        <taxon>Viridiplantae</taxon>
        <taxon>Streptophyta</taxon>
        <taxon>Embryophyta</taxon>
        <taxon>Tracheophyta</taxon>
        <taxon>Spermatophyta</taxon>
        <taxon>Magnoliopsida</taxon>
        <taxon>Liliopsida</taxon>
        <taxon>Poales</taxon>
        <taxon>Poaceae</taxon>
        <taxon>BOP clade</taxon>
        <taxon>Oryzoideae</taxon>
        <taxon>Oryzeae</taxon>
        <taxon>Oryzinae</taxon>
        <taxon>Oryza</taxon>
    </lineage>
</organism>
<protein>
    <submittedName>
        <fullName evidence="1">Uncharacterized protein</fullName>
    </submittedName>
</protein>
<dbReference type="Gramene" id="OB03G24580.1">
    <property type="protein sequence ID" value="OB03G24580.1"/>
    <property type="gene ID" value="OB03G24580"/>
</dbReference>
<reference evidence="1" key="2">
    <citation type="submission" date="2013-04" db="UniProtKB">
        <authorList>
            <consortium name="EnsemblPlants"/>
        </authorList>
    </citation>
    <scope>IDENTIFICATION</scope>
</reference>
<proteinExistence type="predicted"/>
<accession>J3LN32</accession>
<keyword evidence="2" id="KW-1185">Reference proteome</keyword>
<evidence type="ECO:0000313" key="1">
    <source>
        <dbReference type="EnsemblPlants" id="OB03G24580.1"/>
    </source>
</evidence>